<evidence type="ECO:0000313" key="2">
    <source>
        <dbReference type="EMBL" id="HJC89093.1"/>
    </source>
</evidence>
<gene>
    <name evidence="2" type="ORF">H9926_13900</name>
</gene>
<sequence>MVFAVSCFLFPIGSRPFPVDFEKVYLLVINYGSIAWALAEAFGLERRHRVYMALFCFTVIGMGCRYLLEYGEVSNAYNFTLINIASYSVLIPAGTAAAYHWIAGRLKK</sequence>
<feature type="transmembrane region" description="Helical" evidence="1">
    <location>
        <begin position="80"/>
        <end position="102"/>
    </location>
</feature>
<comment type="caution">
    <text evidence="2">The sequence shown here is derived from an EMBL/GenBank/DDBJ whole genome shotgun (WGS) entry which is preliminary data.</text>
</comment>
<accession>A0A9D2QN17</accession>
<reference evidence="2" key="1">
    <citation type="journal article" date="2021" name="PeerJ">
        <title>Extensive microbial diversity within the chicken gut microbiome revealed by metagenomics and culture.</title>
        <authorList>
            <person name="Gilroy R."/>
            <person name="Ravi A."/>
            <person name="Getino M."/>
            <person name="Pursley I."/>
            <person name="Horton D.L."/>
            <person name="Alikhan N.F."/>
            <person name="Baker D."/>
            <person name="Gharbi K."/>
            <person name="Hall N."/>
            <person name="Watson M."/>
            <person name="Adriaenssens E.M."/>
            <person name="Foster-Nyarko E."/>
            <person name="Jarju S."/>
            <person name="Secka A."/>
            <person name="Antonio M."/>
            <person name="Oren A."/>
            <person name="Chaudhuri R.R."/>
            <person name="La Ragione R."/>
            <person name="Hildebrand F."/>
            <person name="Pallen M.J."/>
        </authorList>
    </citation>
    <scope>NUCLEOTIDE SEQUENCE</scope>
    <source>
        <strain evidence="2">ChiBcec1-1630</strain>
    </source>
</reference>
<dbReference type="Proteomes" id="UP000823922">
    <property type="component" value="Unassembled WGS sequence"/>
</dbReference>
<dbReference type="AlphaFoldDB" id="A0A9D2QN17"/>
<keyword evidence="1" id="KW-1133">Transmembrane helix</keyword>
<name>A0A9D2QN17_9FIRM</name>
<feature type="transmembrane region" description="Helical" evidence="1">
    <location>
        <begin position="24"/>
        <end position="43"/>
    </location>
</feature>
<keyword evidence="1" id="KW-0472">Membrane</keyword>
<protein>
    <submittedName>
        <fullName evidence="2">Uncharacterized protein</fullName>
    </submittedName>
</protein>
<evidence type="ECO:0000313" key="3">
    <source>
        <dbReference type="Proteomes" id="UP000823922"/>
    </source>
</evidence>
<feature type="transmembrane region" description="Helical" evidence="1">
    <location>
        <begin position="50"/>
        <end position="68"/>
    </location>
</feature>
<reference evidence="2" key="2">
    <citation type="submission" date="2021-04" db="EMBL/GenBank/DDBJ databases">
        <authorList>
            <person name="Gilroy R."/>
        </authorList>
    </citation>
    <scope>NUCLEOTIDE SEQUENCE</scope>
    <source>
        <strain evidence="2">ChiBcec1-1630</strain>
    </source>
</reference>
<evidence type="ECO:0000256" key="1">
    <source>
        <dbReference type="SAM" id="Phobius"/>
    </source>
</evidence>
<keyword evidence="1" id="KW-0812">Transmembrane</keyword>
<proteinExistence type="predicted"/>
<dbReference type="EMBL" id="DWVS01000359">
    <property type="protein sequence ID" value="HJC89093.1"/>
    <property type="molecule type" value="Genomic_DNA"/>
</dbReference>
<organism evidence="2 3">
    <name type="scientific">Candidatus Eisenbergiella intestinigallinarum</name>
    <dbReference type="NCBI Taxonomy" id="2838549"/>
    <lineage>
        <taxon>Bacteria</taxon>
        <taxon>Bacillati</taxon>
        <taxon>Bacillota</taxon>
        <taxon>Clostridia</taxon>
        <taxon>Lachnospirales</taxon>
        <taxon>Lachnospiraceae</taxon>
        <taxon>Eisenbergiella</taxon>
    </lineage>
</organism>